<comment type="caution">
    <text evidence="2">The sequence shown here is derived from an EMBL/GenBank/DDBJ whole genome shotgun (WGS) entry which is preliminary data.</text>
</comment>
<dbReference type="RefSeq" id="WP_354012156.1">
    <property type="nucleotide sequence ID" value="NZ_JBEPMU010000001.1"/>
</dbReference>
<keyword evidence="3" id="KW-1185">Reference proteome</keyword>
<accession>A0ABV2JPA6</accession>
<evidence type="ECO:0000313" key="2">
    <source>
        <dbReference type="EMBL" id="MET3650666.1"/>
    </source>
</evidence>
<sequence>MPRRRTRLNWLYDNDLQQFTTPAGQVVTLLQIAQLLQDQVTCSHDFAGAWTGWRIRQNRLIAPGESFKTSRITASNIRAFSRWLQSFEGEQAQLEFRTEQPGRPANIRAPNANASDDTPCLSSTERRPRNSLATGKAEQEQPSTYEPRRRAEVIQLAEYRKRAR</sequence>
<evidence type="ECO:0000313" key="3">
    <source>
        <dbReference type="Proteomes" id="UP001549184"/>
    </source>
</evidence>
<dbReference type="EMBL" id="JBEPMU010000001">
    <property type="protein sequence ID" value="MET3650666.1"/>
    <property type="molecule type" value="Genomic_DNA"/>
</dbReference>
<evidence type="ECO:0000256" key="1">
    <source>
        <dbReference type="SAM" id="MobiDB-lite"/>
    </source>
</evidence>
<name>A0ABV2JPA6_9GAMM</name>
<reference evidence="2 3" key="1">
    <citation type="submission" date="2024-06" db="EMBL/GenBank/DDBJ databases">
        <title>Sorghum-associated microbial communities from plants grown in Nebraska, USA.</title>
        <authorList>
            <person name="Schachtman D."/>
        </authorList>
    </citation>
    <scope>NUCLEOTIDE SEQUENCE [LARGE SCALE GENOMIC DNA]</scope>
    <source>
        <strain evidence="2 3">1073</strain>
    </source>
</reference>
<dbReference type="Proteomes" id="UP001549184">
    <property type="component" value="Unassembled WGS sequence"/>
</dbReference>
<organism evidence="2 3">
    <name type="scientific">Dyella japonica</name>
    <dbReference type="NCBI Taxonomy" id="231455"/>
    <lineage>
        <taxon>Bacteria</taxon>
        <taxon>Pseudomonadati</taxon>
        <taxon>Pseudomonadota</taxon>
        <taxon>Gammaproteobacteria</taxon>
        <taxon>Lysobacterales</taxon>
        <taxon>Rhodanobacteraceae</taxon>
        <taxon>Dyella</taxon>
    </lineage>
</organism>
<proteinExistence type="predicted"/>
<gene>
    <name evidence="2" type="ORF">ABIC75_000368</name>
</gene>
<feature type="compositionally biased region" description="Low complexity" evidence="1">
    <location>
        <begin position="103"/>
        <end position="114"/>
    </location>
</feature>
<feature type="region of interest" description="Disordered" evidence="1">
    <location>
        <begin position="96"/>
        <end position="149"/>
    </location>
</feature>
<protein>
    <submittedName>
        <fullName evidence="2">Uncharacterized protein</fullName>
    </submittedName>
</protein>